<dbReference type="GO" id="GO:0032259">
    <property type="term" value="P:methylation"/>
    <property type="evidence" value="ECO:0007669"/>
    <property type="project" value="UniProtKB-KW"/>
</dbReference>
<comment type="similarity">
    <text evidence="5">Belongs to the class I-like SAM-binding methyltransferase superfamily. C5-methyltransferase family.</text>
</comment>
<evidence type="ECO:0000256" key="6">
    <source>
        <dbReference type="SAM" id="MobiDB-lite"/>
    </source>
</evidence>
<keyword evidence="3 5" id="KW-0808">Transferase</keyword>
<evidence type="ECO:0000256" key="2">
    <source>
        <dbReference type="ARBA" id="ARBA00022603"/>
    </source>
</evidence>
<dbReference type="PANTHER" id="PTHR23068">
    <property type="entry name" value="DNA CYTOSINE-5- -METHYLTRANSFERASE 3-RELATED"/>
    <property type="match status" value="1"/>
</dbReference>
<dbReference type="Pfam" id="PF00855">
    <property type="entry name" value="PWWP"/>
    <property type="match status" value="1"/>
</dbReference>
<sequence>MITSQLFQQRCSKFSCKKDVQKEITVKRKLEDENLHSKPTLGSQVGDVTLVSSVQQEISGAHGQNASGSELIGRCEWQEFCSTPIKVKRGVVGSTVHRETKTGRNSKSGCVRTRCVTDVGLQHVSVPPEYDHEQDIGRLVWAKFGRTGWWPGVIIPGPMAAMESTDDTTAWVFWFGDRKISQVQSRSIKAFQEFYSSCVKKFGTPVYHQALNEILQVCQERCGIDAQKDIGKTLKEWAEEKFPLPTKPNTNSVEEMLLPNNDKPLPRFVADRLKEIASTMTLRVTLQKSKDKTGAQKQTMSAHCRSGKSGQSKSSKSKLKGDAVKSHTCNNIECNLYNGQPLCQYDDHFKEYMGCNLKYPTEKKPIRVLSLFDGIATGKLVLNNLGIQVEVFYSCEIDDDATMVVTENHGKNVVQLGDVRQLTQEKLCELGGIDLLIGGSPCNDFSRANPDRKGFSIDGTGILFFDFYRVFMELRTLARDNGRRLFWLYENVASMSPSERNTLSRFLECDSAVWNAIFFTPQCRKRLFWGNIPNICRTPEERGLVPSVKLNSMLNDSRVAKYDYLRCVTSKRNSILMGPKENIMPVQVDGKDTGLTMDEIERIFGFPENYTDLESSKLGVTRRHKLIGRSWCVPVVEKILHPLTAYFKLKTSKTA</sequence>
<dbReference type="CDD" id="cd05835">
    <property type="entry name" value="PWWP_DNMT3"/>
    <property type="match status" value="1"/>
</dbReference>
<evidence type="ECO:0000256" key="3">
    <source>
        <dbReference type="ARBA" id="ARBA00022679"/>
    </source>
</evidence>
<feature type="active site" evidence="5">
    <location>
        <position position="442"/>
    </location>
</feature>
<feature type="region of interest" description="Disordered" evidence="6">
    <location>
        <begin position="287"/>
        <end position="320"/>
    </location>
</feature>
<dbReference type="PROSITE" id="PS50812">
    <property type="entry name" value="PWWP"/>
    <property type="match status" value="1"/>
</dbReference>
<dbReference type="PROSITE" id="PS51679">
    <property type="entry name" value="SAM_MT_C5"/>
    <property type="match status" value="1"/>
</dbReference>
<dbReference type="Pfam" id="PF00145">
    <property type="entry name" value="DNA_methylase"/>
    <property type="match status" value="1"/>
</dbReference>
<dbReference type="PANTHER" id="PTHR23068:SF25">
    <property type="entry name" value="DNA (CYTOSINE-5)-METHYLTRANSFERASE DRM2"/>
    <property type="match status" value="1"/>
</dbReference>
<dbReference type="EC" id="2.1.1.37" evidence="1"/>
<organism evidence="8 9">
    <name type="scientific">Pinctada imbricata</name>
    <name type="common">Atlantic pearl-oyster</name>
    <name type="synonym">Pinctada martensii</name>
    <dbReference type="NCBI Taxonomy" id="66713"/>
    <lineage>
        <taxon>Eukaryota</taxon>
        <taxon>Metazoa</taxon>
        <taxon>Spiralia</taxon>
        <taxon>Lophotrochozoa</taxon>
        <taxon>Mollusca</taxon>
        <taxon>Bivalvia</taxon>
        <taxon>Autobranchia</taxon>
        <taxon>Pteriomorphia</taxon>
        <taxon>Pterioida</taxon>
        <taxon>Pterioidea</taxon>
        <taxon>Pteriidae</taxon>
        <taxon>Pinctada</taxon>
    </lineage>
</organism>
<feature type="domain" description="PWWP" evidence="7">
    <location>
        <begin position="136"/>
        <end position="193"/>
    </location>
</feature>
<keyword evidence="2 5" id="KW-0489">Methyltransferase</keyword>
<dbReference type="InterPro" id="IPR000313">
    <property type="entry name" value="PWWP_dom"/>
</dbReference>
<evidence type="ECO:0000313" key="8">
    <source>
        <dbReference type="EMBL" id="KAK3107813.1"/>
    </source>
</evidence>
<comment type="caution">
    <text evidence="8">The sequence shown here is derived from an EMBL/GenBank/DDBJ whole genome shotgun (WGS) entry which is preliminary data.</text>
</comment>
<dbReference type="SUPFAM" id="SSF53335">
    <property type="entry name" value="S-adenosyl-L-methionine-dependent methyltransferases"/>
    <property type="match status" value="1"/>
</dbReference>
<protein>
    <recommendedName>
        <fullName evidence="1">DNA (cytosine-5-)-methyltransferase</fullName>
        <ecNumber evidence="1">2.1.1.37</ecNumber>
    </recommendedName>
</protein>
<reference evidence="8" key="1">
    <citation type="submission" date="2019-08" db="EMBL/GenBank/DDBJ databases">
        <title>The improved chromosome-level genome for the pearl oyster Pinctada fucata martensii using PacBio sequencing and Hi-C.</title>
        <authorList>
            <person name="Zheng Z."/>
        </authorList>
    </citation>
    <scope>NUCLEOTIDE SEQUENCE</scope>
    <source>
        <strain evidence="8">ZZ-2019</strain>
        <tissue evidence="8">Adductor muscle</tissue>
    </source>
</reference>
<dbReference type="Proteomes" id="UP001186944">
    <property type="component" value="Unassembled WGS sequence"/>
</dbReference>
<dbReference type="EMBL" id="VSWD01000002">
    <property type="protein sequence ID" value="KAK3107813.1"/>
    <property type="molecule type" value="Genomic_DNA"/>
</dbReference>
<accession>A0AA88YL64</accession>
<proteinExistence type="inferred from homology"/>
<evidence type="ECO:0000256" key="5">
    <source>
        <dbReference type="PROSITE-ProRule" id="PRU01016"/>
    </source>
</evidence>
<dbReference type="InterPro" id="IPR018117">
    <property type="entry name" value="C5_DNA_meth_AS"/>
</dbReference>
<dbReference type="InterPro" id="IPR029063">
    <property type="entry name" value="SAM-dependent_MTases_sf"/>
</dbReference>
<dbReference type="InterPro" id="IPR001525">
    <property type="entry name" value="C5_MeTfrase"/>
</dbReference>
<name>A0AA88YL64_PINIB</name>
<dbReference type="Gene3D" id="3.40.50.150">
    <property type="entry name" value="Vaccinia Virus protein VP39"/>
    <property type="match status" value="1"/>
</dbReference>
<dbReference type="InterPro" id="IPR050390">
    <property type="entry name" value="C5-Methyltransferase"/>
</dbReference>
<evidence type="ECO:0000256" key="4">
    <source>
        <dbReference type="ARBA" id="ARBA00022691"/>
    </source>
</evidence>
<dbReference type="AlphaFoldDB" id="A0AA88YL64"/>
<keyword evidence="9" id="KW-1185">Reference proteome</keyword>
<gene>
    <name evidence="8" type="ORF">FSP39_022766</name>
</gene>
<dbReference type="SMART" id="SM00293">
    <property type="entry name" value="PWWP"/>
    <property type="match status" value="1"/>
</dbReference>
<dbReference type="SUPFAM" id="SSF63748">
    <property type="entry name" value="Tudor/PWWP/MBT"/>
    <property type="match status" value="1"/>
</dbReference>
<dbReference type="GO" id="GO:0005634">
    <property type="term" value="C:nucleus"/>
    <property type="evidence" value="ECO:0007669"/>
    <property type="project" value="TreeGrafter"/>
</dbReference>
<dbReference type="GO" id="GO:0003886">
    <property type="term" value="F:DNA (cytosine-5-)-methyltransferase activity"/>
    <property type="evidence" value="ECO:0007669"/>
    <property type="project" value="UniProtKB-EC"/>
</dbReference>
<keyword evidence="4 5" id="KW-0949">S-adenosyl-L-methionine</keyword>
<dbReference type="Gene3D" id="2.30.30.140">
    <property type="match status" value="1"/>
</dbReference>
<evidence type="ECO:0000256" key="1">
    <source>
        <dbReference type="ARBA" id="ARBA00011975"/>
    </source>
</evidence>
<evidence type="ECO:0000313" key="9">
    <source>
        <dbReference type="Proteomes" id="UP001186944"/>
    </source>
</evidence>
<dbReference type="PROSITE" id="PS00094">
    <property type="entry name" value="C5_MTASE_1"/>
    <property type="match status" value="1"/>
</dbReference>
<evidence type="ECO:0000259" key="7">
    <source>
        <dbReference type="PROSITE" id="PS50812"/>
    </source>
</evidence>